<proteinExistence type="predicted"/>
<dbReference type="SUPFAM" id="SSF57850">
    <property type="entry name" value="RING/U-box"/>
    <property type="match status" value="1"/>
</dbReference>
<evidence type="ECO:0000256" key="1">
    <source>
        <dbReference type="SAM" id="Phobius"/>
    </source>
</evidence>
<sequence>MTVAFSIGLFIVIATIADVYLLCSRIRRTMHQHSSSHRSFIDTTTINDDSITIRQGLDQATLLTYLRLLYSHAKLHEGDSIVSVCSICLVDYRDTDMLCLLPYCGHLFHQKCVDLWLRLHPT</sequence>
<dbReference type="EMBL" id="CAUOFW020001248">
    <property type="protein sequence ID" value="CAK9142762.1"/>
    <property type="molecule type" value="Genomic_DNA"/>
</dbReference>
<dbReference type="Pfam" id="PF13639">
    <property type="entry name" value="zf-RING_2"/>
    <property type="match status" value="1"/>
</dbReference>
<gene>
    <name evidence="3" type="ORF">ILEXP_LOCUS10451</name>
</gene>
<evidence type="ECO:0000313" key="4">
    <source>
        <dbReference type="Proteomes" id="UP001642360"/>
    </source>
</evidence>
<dbReference type="PANTHER" id="PTHR46719">
    <property type="entry name" value="TRANSCRIPTION FACTOR C2H2 FAMILY-RELATED"/>
    <property type="match status" value="1"/>
</dbReference>
<dbReference type="Proteomes" id="UP001642360">
    <property type="component" value="Unassembled WGS sequence"/>
</dbReference>
<feature type="transmembrane region" description="Helical" evidence="1">
    <location>
        <begin position="6"/>
        <end position="23"/>
    </location>
</feature>
<dbReference type="InterPro" id="IPR013083">
    <property type="entry name" value="Znf_RING/FYVE/PHD"/>
</dbReference>
<dbReference type="AlphaFoldDB" id="A0ABC8RDB2"/>
<keyword evidence="4" id="KW-1185">Reference proteome</keyword>
<dbReference type="PANTHER" id="PTHR46719:SF7">
    <property type="entry name" value="RING-H2 FINGER PROTEIN ATL71-RELATED"/>
    <property type="match status" value="1"/>
</dbReference>
<evidence type="ECO:0000313" key="3">
    <source>
        <dbReference type="EMBL" id="CAK9142762.1"/>
    </source>
</evidence>
<organism evidence="3 4">
    <name type="scientific">Ilex paraguariensis</name>
    <name type="common">yerba mate</name>
    <dbReference type="NCBI Taxonomy" id="185542"/>
    <lineage>
        <taxon>Eukaryota</taxon>
        <taxon>Viridiplantae</taxon>
        <taxon>Streptophyta</taxon>
        <taxon>Embryophyta</taxon>
        <taxon>Tracheophyta</taxon>
        <taxon>Spermatophyta</taxon>
        <taxon>Magnoliopsida</taxon>
        <taxon>eudicotyledons</taxon>
        <taxon>Gunneridae</taxon>
        <taxon>Pentapetalae</taxon>
        <taxon>asterids</taxon>
        <taxon>campanulids</taxon>
        <taxon>Aquifoliales</taxon>
        <taxon>Aquifoliaceae</taxon>
        <taxon>Ilex</taxon>
    </lineage>
</organism>
<evidence type="ECO:0000259" key="2">
    <source>
        <dbReference type="Pfam" id="PF13639"/>
    </source>
</evidence>
<feature type="non-terminal residue" evidence="3">
    <location>
        <position position="122"/>
    </location>
</feature>
<dbReference type="Gene3D" id="3.30.40.10">
    <property type="entry name" value="Zinc/RING finger domain, C3HC4 (zinc finger)"/>
    <property type="match status" value="1"/>
</dbReference>
<accession>A0ABC8RDB2</accession>
<keyword evidence="1" id="KW-1133">Transmembrane helix</keyword>
<dbReference type="InterPro" id="IPR001841">
    <property type="entry name" value="Znf_RING"/>
</dbReference>
<keyword evidence="1" id="KW-0812">Transmembrane</keyword>
<protein>
    <recommendedName>
        <fullName evidence="2">RING-type domain-containing protein</fullName>
    </recommendedName>
</protein>
<name>A0ABC8RDB2_9AQUA</name>
<reference evidence="3 4" key="1">
    <citation type="submission" date="2024-02" db="EMBL/GenBank/DDBJ databases">
        <authorList>
            <person name="Vignale AGUSTIN F."/>
            <person name="Sosa J E."/>
            <person name="Modenutti C."/>
        </authorList>
    </citation>
    <scope>NUCLEOTIDE SEQUENCE [LARGE SCALE GENOMIC DNA]</scope>
</reference>
<keyword evidence="1" id="KW-0472">Membrane</keyword>
<feature type="domain" description="RING-type" evidence="2">
    <location>
        <begin position="85"/>
        <end position="122"/>
    </location>
</feature>
<dbReference type="InterPro" id="IPR045899">
    <property type="entry name" value="ATL71-like"/>
</dbReference>
<comment type="caution">
    <text evidence="3">The sequence shown here is derived from an EMBL/GenBank/DDBJ whole genome shotgun (WGS) entry which is preliminary data.</text>
</comment>